<keyword evidence="8" id="KW-0411">Iron-sulfur</keyword>
<evidence type="ECO:0000256" key="2">
    <source>
        <dbReference type="ARBA" id="ARBA00010312"/>
    </source>
</evidence>
<proteinExistence type="inferred from homology"/>
<protein>
    <submittedName>
        <fullName evidence="11">Molybdopterin dinucleotide-binding protein</fullName>
    </submittedName>
</protein>
<dbReference type="InterPro" id="IPR006655">
    <property type="entry name" value="Mopterin_OxRdtase_prok_CS"/>
</dbReference>
<keyword evidence="7" id="KW-0408">Iron</keyword>
<dbReference type="GO" id="GO:0051536">
    <property type="term" value="F:iron-sulfur cluster binding"/>
    <property type="evidence" value="ECO:0007669"/>
    <property type="project" value="UniProtKB-KW"/>
</dbReference>
<dbReference type="RefSeq" id="WP_114533720.1">
    <property type="nucleotide sequence ID" value="NZ_JADNER010000030.1"/>
</dbReference>
<dbReference type="Gene3D" id="2.40.40.20">
    <property type="match status" value="1"/>
</dbReference>
<keyword evidence="3" id="KW-0500">Molybdenum</keyword>
<evidence type="ECO:0000256" key="9">
    <source>
        <dbReference type="SAM" id="SignalP"/>
    </source>
</evidence>
<comment type="caution">
    <text evidence="11">The sequence shown here is derived from an EMBL/GenBank/DDBJ whole genome shotgun (WGS) entry which is preliminary data.</text>
</comment>
<dbReference type="InterPro" id="IPR037949">
    <property type="entry name" value="MopB_CT_Acetylene-hydratase"/>
</dbReference>
<feature type="chain" id="PRO_5017043881" evidence="9">
    <location>
        <begin position="36"/>
        <end position="1002"/>
    </location>
</feature>
<organism evidence="11 12">
    <name type="scientific">Eggerthella lenta</name>
    <name type="common">Eubacterium lentum</name>
    <dbReference type="NCBI Taxonomy" id="84112"/>
    <lineage>
        <taxon>Bacteria</taxon>
        <taxon>Bacillati</taxon>
        <taxon>Actinomycetota</taxon>
        <taxon>Coriobacteriia</taxon>
        <taxon>Eggerthellales</taxon>
        <taxon>Eggerthellaceae</taxon>
        <taxon>Eggerthella</taxon>
    </lineage>
</organism>
<dbReference type="Gene3D" id="3.40.228.10">
    <property type="entry name" value="Dimethylsulfoxide Reductase, domain 2"/>
    <property type="match status" value="2"/>
</dbReference>
<evidence type="ECO:0000256" key="5">
    <source>
        <dbReference type="ARBA" id="ARBA00022729"/>
    </source>
</evidence>
<dbReference type="InterPro" id="IPR006656">
    <property type="entry name" value="Mopterin_OxRdtase"/>
</dbReference>
<dbReference type="InterPro" id="IPR050612">
    <property type="entry name" value="Prok_Mopterin_Oxidored"/>
</dbReference>
<gene>
    <name evidence="11" type="ORF">C1875_07325</name>
</gene>
<dbReference type="SUPFAM" id="SSF50692">
    <property type="entry name" value="ADC-like"/>
    <property type="match status" value="1"/>
</dbReference>
<keyword evidence="6" id="KW-0560">Oxidoreductase</keyword>
<dbReference type="PANTHER" id="PTHR43742">
    <property type="entry name" value="TRIMETHYLAMINE-N-OXIDE REDUCTASE"/>
    <property type="match status" value="1"/>
</dbReference>
<dbReference type="PROSITE" id="PS51318">
    <property type="entry name" value="TAT"/>
    <property type="match status" value="1"/>
</dbReference>
<reference evidence="11 12" key="1">
    <citation type="journal article" date="2018" name="Elife">
        <title>Discovery and characterization of a prevalent human gut bacterial enzyme sufficient for the inactivation of a family of plant toxins.</title>
        <authorList>
            <person name="Koppel N."/>
            <person name="Bisanz J.E."/>
            <person name="Pandelia M.E."/>
            <person name="Turnbaugh P.J."/>
            <person name="Balskus E.P."/>
        </authorList>
    </citation>
    <scope>NUCLEOTIDE SEQUENCE [LARGE SCALE GENOMIC DNA]</scope>
    <source>
        <strain evidence="11 12">W1 BHI 6</strain>
    </source>
</reference>
<comment type="similarity">
    <text evidence="2">Belongs to the prokaryotic molybdopterin-containing oxidoreductase family.</text>
</comment>
<feature type="signal peptide" evidence="9">
    <location>
        <begin position="1"/>
        <end position="35"/>
    </location>
</feature>
<dbReference type="PROSITE" id="PS00932">
    <property type="entry name" value="MOLYBDOPTERIN_PROK_3"/>
    <property type="match status" value="1"/>
</dbReference>
<dbReference type="GO" id="GO:0043546">
    <property type="term" value="F:molybdopterin cofactor binding"/>
    <property type="evidence" value="ECO:0007669"/>
    <property type="project" value="InterPro"/>
</dbReference>
<comment type="cofactor">
    <cofactor evidence="1">
        <name>Mo-bis(molybdopterin guanine dinucleotide)</name>
        <dbReference type="ChEBI" id="CHEBI:60539"/>
    </cofactor>
</comment>
<name>A0A369MG55_EGGLN</name>
<dbReference type="EMBL" id="PPTU01000009">
    <property type="protein sequence ID" value="RDB70570.1"/>
    <property type="molecule type" value="Genomic_DNA"/>
</dbReference>
<evidence type="ECO:0000313" key="11">
    <source>
        <dbReference type="EMBL" id="RDB70570.1"/>
    </source>
</evidence>
<dbReference type="InterPro" id="IPR006657">
    <property type="entry name" value="MoPterin_dinucl-bd_dom"/>
</dbReference>
<dbReference type="Pfam" id="PF04879">
    <property type="entry name" value="Molybdop_Fe4S4"/>
    <property type="match status" value="1"/>
</dbReference>
<dbReference type="InterPro" id="IPR006963">
    <property type="entry name" value="Mopterin_OxRdtase_4Fe-4S_dom"/>
</dbReference>
<evidence type="ECO:0000256" key="3">
    <source>
        <dbReference type="ARBA" id="ARBA00022505"/>
    </source>
</evidence>
<evidence type="ECO:0000256" key="6">
    <source>
        <dbReference type="ARBA" id="ARBA00023002"/>
    </source>
</evidence>
<evidence type="ECO:0000313" key="12">
    <source>
        <dbReference type="Proteomes" id="UP000253970"/>
    </source>
</evidence>
<keyword evidence="4" id="KW-0479">Metal-binding</keyword>
<sequence length="1002" mass="112134">MGKLTMTRRSFAQLAAVAGAAAAVGAGVGPIAALADSGSTAAGDRGIRKARSCCRGCGKVECGVWVYVQDGKVIRTEGDETCFNTMGNHCSKGQASIQAAYHPDRIKFPMKRTNPKGSEDPGWVRISWDEAYQTIADNIMQIRKKYGPESLFTWCGTGRQWCMQSDAGMALELFGTPNIVAAYQVCKGPRHFSSRLDNVQAWSWSEVINHSTKYVQWATDPSISNYDDSSRLVIDVAREAEAFIVVDPRMSNLGRTAKYWLNLRPGTDNAMALGWCHIILKHDLVDWQFVKRWSNASFIVVPDMEPTGYTEAVQNTKSPYEYRTRLLTEADIDPSMVDWEVEGDGNPKRYLVYDQINHRWTYWQADPEDAHWEGETWTKQTSGFTQDVSRLRDDESKVAGWVADLSEFDPLIDPALTGEFEVKLKDGSTHTGRPAWDLWAEYLQQFTPERVSEITGVDAQLIEDAVVDWATRDDPRIPNGGINYGLGVEHAGNSTQNCRAIMAACAMVGAIDTPGGQRGATNGWTEQSGPCAMLPSMAAFAFMPSPDLSLKMAGNEKMPLLYWYGVWCDANAAMECAHKEPDAPYEIHGGMIGSGDHMNMGNAKYNWEALNMLDFLFEANLWHSPTSGAADILLPVCHWTEINAYRIAQGASGGFGLCVKAVDPPGECKSDPLYFMELSKYFGVPAFDGDDPWLENKPGVDLEVENLTIQCCVQGSAPFKDWNELEAAFQEHGWWNMKREIPEDWGTYRRYEVGQAYRPAPHQQPVQLNINKPGFPTPTMKHEFWCTSIESFFPEGTDGPELAPGFTSEALPYYAEPAHGSVADAETYEEYPITCITGRRIPVYFHSEHRQLPWCRELWPVPRMEINPETAAELGIEQGDWVWIESPWGKVRQTADLYYGIKPNMINAEHQWWYPELAQADKGYELSCINCITDRKTQDKYNGSSNVRTYPVKVYKATPENSPFGNPIPCGNDGTEIIHDSSDPRLKLWEIGGAGIQPDRFE</sequence>
<evidence type="ECO:0000256" key="1">
    <source>
        <dbReference type="ARBA" id="ARBA00001942"/>
    </source>
</evidence>
<evidence type="ECO:0000256" key="7">
    <source>
        <dbReference type="ARBA" id="ARBA00023004"/>
    </source>
</evidence>
<dbReference type="PROSITE" id="PS51669">
    <property type="entry name" value="4FE4S_MOW_BIS_MGD"/>
    <property type="match status" value="1"/>
</dbReference>
<accession>A0A369MG55</accession>
<evidence type="ECO:0000256" key="4">
    <source>
        <dbReference type="ARBA" id="ARBA00022723"/>
    </source>
</evidence>
<evidence type="ECO:0000259" key="10">
    <source>
        <dbReference type="PROSITE" id="PS51669"/>
    </source>
</evidence>
<dbReference type="GO" id="GO:0016491">
    <property type="term" value="F:oxidoreductase activity"/>
    <property type="evidence" value="ECO:0007669"/>
    <property type="project" value="UniProtKB-KW"/>
</dbReference>
<dbReference type="CDD" id="cd02781">
    <property type="entry name" value="MopB_CT_Acetylene-hydratase"/>
    <property type="match status" value="1"/>
</dbReference>
<dbReference type="Proteomes" id="UP000253970">
    <property type="component" value="Unassembled WGS sequence"/>
</dbReference>
<evidence type="ECO:0000256" key="8">
    <source>
        <dbReference type="ARBA" id="ARBA00023014"/>
    </source>
</evidence>
<dbReference type="SUPFAM" id="SSF53706">
    <property type="entry name" value="Formate dehydrogenase/DMSO reductase, domains 1-3"/>
    <property type="match status" value="1"/>
</dbReference>
<dbReference type="Pfam" id="PF00384">
    <property type="entry name" value="Molybdopterin"/>
    <property type="match status" value="1"/>
</dbReference>
<dbReference type="AlphaFoldDB" id="A0A369MG55"/>
<dbReference type="PANTHER" id="PTHR43742:SF6">
    <property type="entry name" value="OXIDOREDUCTASE YYAE-RELATED"/>
    <property type="match status" value="1"/>
</dbReference>
<dbReference type="InterPro" id="IPR006311">
    <property type="entry name" value="TAT_signal"/>
</dbReference>
<feature type="domain" description="4Fe-4S Mo/W bis-MGD-type" evidence="10">
    <location>
        <begin position="47"/>
        <end position="104"/>
    </location>
</feature>
<dbReference type="Pfam" id="PF01568">
    <property type="entry name" value="Molydop_binding"/>
    <property type="match status" value="1"/>
</dbReference>
<dbReference type="SMART" id="SM00926">
    <property type="entry name" value="Molybdop_Fe4S4"/>
    <property type="match status" value="1"/>
</dbReference>
<dbReference type="Gene3D" id="2.20.25.90">
    <property type="entry name" value="ADC-like domains"/>
    <property type="match status" value="1"/>
</dbReference>
<dbReference type="InterPro" id="IPR009010">
    <property type="entry name" value="Asp_de-COase-like_dom_sf"/>
</dbReference>
<dbReference type="GO" id="GO:0046872">
    <property type="term" value="F:metal ion binding"/>
    <property type="evidence" value="ECO:0007669"/>
    <property type="project" value="UniProtKB-KW"/>
</dbReference>
<keyword evidence="5 9" id="KW-0732">Signal</keyword>
<dbReference type="GO" id="GO:0018818">
    <property type="term" value="F:acetylene hydratase activity"/>
    <property type="evidence" value="ECO:0007669"/>
    <property type="project" value="InterPro"/>
</dbReference>
<dbReference type="Gene3D" id="3.40.50.740">
    <property type="match status" value="2"/>
</dbReference>